<dbReference type="GO" id="GO:0030170">
    <property type="term" value="F:pyridoxal phosphate binding"/>
    <property type="evidence" value="ECO:0007669"/>
    <property type="project" value="InterPro"/>
</dbReference>
<comment type="cofactor">
    <cofactor evidence="1 6 7">
        <name>pyridoxal 5'-phosphate</name>
        <dbReference type="ChEBI" id="CHEBI:597326"/>
    </cofactor>
</comment>
<keyword evidence="4 6" id="KW-0663">Pyridoxal phosphate</keyword>
<dbReference type="GO" id="GO:0019752">
    <property type="term" value="P:carboxylic acid metabolic process"/>
    <property type="evidence" value="ECO:0007669"/>
    <property type="project" value="InterPro"/>
</dbReference>
<evidence type="ECO:0000256" key="1">
    <source>
        <dbReference type="ARBA" id="ARBA00001933"/>
    </source>
</evidence>
<dbReference type="GO" id="GO:0016831">
    <property type="term" value="F:carboxy-lyase activity"/>
    <property type="evidence" value="ECO:0007669"/>
    <property type="project" value="UniProtKB-KW"/>
</dbReference>
<dbReference type="GO" id="GO:0005737">
    <property type="term" value="C:cytoplasm"/>
    <property type="evidence" value="ECO:0007669"/>
    <property type="project" value="TreeGrafter"/>
</dbReference>
<dbReference type="InterPro" id="IPR015424">
    <property type="entry name" value="PyrdxlP-dep_Trfase"/>
</dbReference>
<protein>
    <submittedName>
        <fullName evidence="8">HDC protein</fullName>
    </submittedName>
</protein>
<feature type="modified residue" description="N6-(pyridoxal phosphate)lysine" evidence="6">
    <location>
        <position position="312"/>
    </location>
</feature>
<dbReference type="AlphaFoldDB" id="A0A8J9WE70"/>
<evidence type="ECO:0000313" key="9">
    <source>
        <dbReference type="Proteomes" id="UP000838412"/>
    </source>
</evidence>
<dbReference type="Gene3D" id="3.40.640.10">
    <property type="entry name" value="Type I PLP-dependent aspartate aminotransferase-like (Major domain)"/>
    <property type="match status" value="1"/>
</dbReference>
<gene>
    <name evidence="8" type="primary">HDC</name>
    <name evidence="8" type="ORF">BLAG_LOCUS2172</name>
</gene>
<dbReference type="InterPro" id="IPR015422">
    <property type="entry name" value="PyrdxlP-dep_Trfase_small"/>
</dbReference>
<evidence type="ECO:0000256" key="5">
    <source>
        <dbReference type="ARBA" id="ARBA00023239"/>
    </source>
</evidence>
<name>A0A8J9WE70_BRALA</name>
<dbReference type="InterPro" id="IPR015421">
    <property type="entry name" value="PyrdxlP-dep_Trfase_major"/>
</dbReference>
<dbReference type="Pfam" id="PF00282">
    <property type="entry name" value="Pyridoxal_deC"/>
    <property type="match status" value="1"/>
</dbReference>
<keyword evidence="5 7" id="KW-0456">Lyase</keyword>
<evidence type="ECO:0000256" key="6">
    <source>
        <dbReference type="PIRSR" id="PIRSR602129-50"/>
    </source>
</evidence>
<comment type="similarity">
    <text evidence="2 7">Belongs to the group II decarboxylase family.</text>
</comment>
<evidence type="ECO:0000256" key="7">
    <source>
        <dbReference type="RuleBase" id="RU000382"/>
    </source>
</evidence>
<evidence type="ECO:0000256" key="3">
    <source>
        <dbReference type="ARBA" id="ARBA00022793"/>
    </source>
</evidence>
<proteinExistence type="inferred from homology"/>
<dbReference type="Proteomes" id="UP000838412">
    <property type="component" value="Chromosome 1"/>
</dbReference>
<reference evidence="8" key="1">
    <citation type="submission" date="2022-01" db="EMBL/GenBank/DDBJ databases">
        <authorList>
            <person name="Braso-Vives M."/>
        </authorList>
    </citation>
    <scope>NUCLEOTIDE SEQUENCE</scope>
</reference>
<dbReference type="InterPro" id="IPR010977">
    <property type="entry name" value="Aromatic_deC"/>
</dbReference>
<dbReference type="EMBL" id="OV696686">
    <property type="protein sequence ID" value="CAH1233397.1"/>
    <property type="molecule type" value="Genomic_DNA"/>
</dbReference>
<keyword evidence="3" id="KW-0210">Decarboxylase</keyword>
<dbReference type="GO" id="GO:0042423">
    <property type="term" value="P:catecholamine biosynthetic process"/>
    <property type="evidence" value="ECO:0007669"/>
    <property type="project" value="UniProtKB-KW"/>
</dbReference>
<evidence type="ECO:0000256" key="2">
    <source>
        <dbReference type="ARBA" id="ARBA00009533"/>
    </source>
</evidence>
<dbReference type="PANTHER" id="PTHR11999:SF70">
    <property type="entry name" value="MIP05841P"/>
    <property type="match status" value="1"/>
</dbReference>
<dbReference type="Gene3D" id="3.90.1150.10">
    <property type="entry name" value="Aspartate Aminotransferase, domain 1"/>
    <property type="match status" value="1"/>
</dbReference>
<evidence type="ECO:0000313" key="8">
    <source>
        <dbReference type="EMBL" id="CAH1233397.1"/>
    </source>
</evidence>
<accession>A0A8J9WE70</accession>
<dbReference type="SUPFAM" id="SSF53383">
    <property type="entry name" value="PLP-dependent transferases"/>
    <property type="match status" value="1"/>
</dbReference>
<dbReference type="PANTHER" id="PTHR11999">
    <property type="entry name" value="GROUP II PYRIDOXAL-5-PHOSPHATE DECARBOXYLASE"/>
    <property type="match status" value="1"/>
</dbReference>
<organism evidence="8 9">
    <name type="scientific">Branchiostoma lanceolatum</name>
    <name type="common">Common lancelet</name>
    <name type="synonym">Amphioxus lanceolatum</name>
    <dbReference type="NCBI Taxonomy" id="7740"/>
    <lineage>
        <taxon>Eukaryota</taxon>
        <taxon>Metazoa</taxon>
        <taxon>Chordata</taxon>
        <taxon>Cephalochordata</taxon>
        <taxon>Leptocardii</taxon>
        <taxon>Amphioxiformes</taxon>
        <taxon>Branchiostomatidae</taxon>
        <taxon>Branchiostoma</taxon>
    </lineage>
</organism>
<dbReference type="OrthoDB" id="392571at2759"/>
<evidence type="ECO:0000256" key="4">
    <source>
        <dbReference type="ARBA" id="ARBA00022898"/>
    </source>
</evidence>
<dbReference type="InterPro" id="IPR002129">
    <property type="entry name" value="PyrdxlP-dep_de-COase"/>
</dbReference>
<sequence>MTFNGDLVSAIAELEVESCLLDPGTDQRRKWTAEVSGCAEDFLQTLATPSEKAYLHPEPGQLLAQQDRLIPEEPTDIDQLLHEFRTTIGDVGLRAGHGGHVGYIGAGGVFPSALGDFLAASFNPYSAIESTSPGGVQMNNMLLKWMATLFGYPEGHAGNLTSGGTAAILIAMATARDARKLHSKDFHRAVVYVTKITHHCYAKALNIIGMYHCIRREVPMDSSYRMDPSRLDGLIHEDIKNNLIPFMIIGTIGTTDVGSVDQVSALADVATRHGVWFHVDAAYGGFFSLCDSTRDFFSGVDRSDSIVVDPHKGLFLPYGTGVVLVREGHLLLQSNTAHSPGVCVQDATARCDSISPFQLSFELTTHFRAPRVWLPLRLFGLKPFRSALEEKILLAKYFYHKVQEIPGITSLKPPDLSVVVFHYQDTSPGGSTDGFNRQLLDAILKDGRIFLSSTTVDGVFRLRICVLTFRTHLAHIDLCLNVIKECIRKVNENSCVV</sequence>
<keyword evidence="9" id="KW-1185">Reference proteome</keyword>